<reference evidence="1 2" key="1">
    <citation type="submission" date="2018-07" db="EMBL/GenBank/DDBJ databases">
        <title>Section-level genome sequencing of Aspergillus section Nigri to investigate inter- and intra-species variation.</title>
        <authorList>
            <consortium name="DOE Joint Genome Institute"/>
            <person name="Vesth T.C."/>
            <person name="Nybo J.L."/>
            <person name="Theobald S."/>
            <person name="Frisvad J.C."/>
            <person name="Larsen T.O."/>
            <person name="Nielsen K.F."/>
            <person name="Hoof J.B."/>
            <person name="Brandl J."/>
            <person name="Salamov A."/>
            <person name="Riley R."/>
            <person name="Gladden J.M."/>
            <person name="Phatale P."/>
            <person name="Nielsen M.T."/>
            <person name="Lyhne E.K."/>
            <person name="Kogle M.E."/>
            <person name="Strasser K."/>
            <person name="McDonnell E."/>
            <person name="Barry K."/>
            <person name="Clum A."/>
            <person name="Chen C."/>
            <person name="Nolan M."/>
            <person name="Sandor L."/>
            <person name="Kuo A."/>
            <person name="Lipzen A."/>
            <person name="Hainaut M."/>
            <person name="Drula E."/>
            <person name="Tsang A."/>
            <person name="Magnuson J.K."/>
            <person name="Henrissat B."/>
            <person name="Wiebenga A."/>
            <person name="Simmons B.A."/>
            <person name="Makela M.R."/>
            <person name="De vries R.P."/>
            <person name="Grigoriev I.V."/>
            <person name="Mortensen U.H."/>
            <person name="Baker S.E."/>
            <person name="Andersen M.R."/>
        </authorList>
    </citation>
    <scope>NUCLEOTIDE SEQUENCE [LARGE SCALE GENOMIC DNA]</scope>
    <source>
        <strain evidence="1 2">ATCC 13496</strain>
    </source>
</reference>
<proteinExistence type="predicted"/>
<evidence type="ECO:0000313" key="2">
    <source>
        <dbReference type="Proteomes" id="UP000253845"/>
    </source>
</evidence>
<dbReference type="AlphaFoldDB" id="A0A370CDU6"/>
<sequence>MEGASAAASVCAVVQLTGSVVKICGGYLQEMKNAREDIVALQRSITGLEAAVKKLFELLHGLMPQSFPLPPC</sequence>
<dbReference type="EMBL" id="KZ851902">
    <property type="protein sequence ID" value="RDH24360.1"/>
    <property type="molecule type" value="Genomic_DNA"/>
</dbReference>
<name>A0A370CDU6_ASPNG</name>
<accession>A0A370CDU6</accession>
<dbReference type="VEuPathDB" id="FungiDB:M747DRAFT_292793"/>
<dbReference type="Proteomes" id="UP000253845">
    <property type="component" value="Unassembled WGS sequence"/>
</dbReference>
<protein>
    <recommendedName>
        <fullName evidence="3">Fungal N-terminal domain-containing protein</fullName>
    </recommendedName>
</protein>
<evidence type="ECO:0000313" key="1">
    <source>
        <dbReference type="EMBL" id="RDH24360.1"/>
    </source>
</evidence>
<evidence type="ECO:0008006" key="3">
    <source>
        <dbReference type="Google" id="ProtNLM"/>
    </source>
</evidence>
<organism evidence="1 2">
    <name type="scientific">Aspergillus niger ATCC 13496</name>
    <dbReference type="NCBI Taxonomy" id="1353008"/>
    <lineage>
        <taxon>Eukaryota</taxon>
        <taxon>Fungi</taxon>
        <taxon>Dikarya</taxon>
        <taxon>Ascomycota</taxon>
        <taxon>Pezizomycotina</taxon>
        <taxon>Eurotiomycetes</taxon>
        <taxon>Eurotiomycetidae</taxon>
        <taxon>Eurotiales</taxon>
        <taxon>Aspergillaceae</taxon>
        <taxon>Aspergillus</taxon>
        <taxon>Aspergillus subgen. Circumdati</taxon>
    </lineage>
</organism>
<gene>
    <name evidence="1" type="ORF">M747DRAFT_292793</name>
</gene>